<keyword evidence="10" id="KW-0808">Transferase</keyword>
<dbReference type="GO" id="GO:0047810">
    <property type="term" value="F:D-alanine-2-oxoglutarate aminotransferase activity"/>
    <property type="evidence" value="ECO:0007669"/>
    <property type="project" value="UniProtKB-EC"/>
</dbReference>
<dbReference type="PANTHER" id="PTHR42743:SF11">
    <property type="entry name" value="AMINODEOXYCHORISMATE LYASE"/>
    <property type="match status" value="1"/>
</dbReference>
<evidence type="ECO:0000256" key="7">
    <source>
        <dbReference type="ARBA" id="ARBA00048212"/>
    </source>
</evidence>
<dbReference type="InterPro" id="IPR043132">
    <property type="entry name" value="BCAT-like_C"/>
</dbReference>
<evidence type="ECO:0000256" key="3">
    <source>
        <dbReference type="ARBA" id="ARBA00004931"/>
    </source>
</evidence>
<dbReference type="RefSeq" id="WP_342594347.1">
    <property type="nucleotide sequence ID" value="NZ_CP151919.1"/>
</dbReference>
<name>A0ABZ3CPQ7_9GAMM</name>
<comment type="catalytic activity">
    <reaction evidence="9">
        <text>L-leucine + 2-oxoglutarate = 4-methyl-2-oxopentanoate + L-glutamate</text>
        <dbReference type="Rhea" id="RHEA:18321"/>
        <dbReference type="ChEBI" id="CHEBI:16810"/>
        <dbReference type="ChEBI" id="CHEBI:17865"/>
        <dbReference type="ChEBI" id="CHEBI:29985"/>
        <dbReference type="ChEBI" id="CHEBI:57427"/>
        <dbReference type="EC" id="2.6.1.42"/>
    </reaction>
</comment>
<comment type="catalytic activity">
    <reaction evidence="8">
        <text>L-isoleucine + 2-oxoglutarate = (S)-3-methyl-2-oxopentanoate + L-glutamate</text>
        <dbReference type="Rhea" id="RHEA:24801"/>
        <dbReference type="ChEBI" id="CHEBI:16810"/>
        <dbReference type="ChEBI" id="CHEBI:29985"/>
        <dbReference type="ChEBI" id="CHEBI:35146"/>
        <dbReference type="ChEBI" id="CHEBI:58045"/>
        <dbReference type="EC" id="2.6.1.42"/>
    </reaction>
</comment>
<comment type="catalytic activity">
    <reaction evidence="7">
        <text>L-valine + 2-oxoglutarate = 3-methyl-2-oxobutanoate + L-glutamate</text>
        <dbReference type="Rhea" id="RHEA:24813"/>
        <dbReference type="ChEBI" id="CHEBI:11851"/>
        <dbReference type="ChEBI" id="CHEBI:16810"/>
        <dbReference type="ChEBI" id="CHEBI:29985"/>
        <dbReference type="ChEBI" id="CHEBI:57762"/>
        <dbReference type="EC" id="2.6.1.42"/>
    </reaction>
</comment>
<dbReference type="InterPro" id="IPR036038">
    <property type="entry name" value="Aminotransferase-like"/>
</dbReference>
<proteinExistence type="inferred from homology"/>
<evidence type="ECO:0000256" key="4">
    <source>
        <dbReference type="ARBA" id="ARBA00005072"/>
    </source>
</evidence>
<evidence type="ECO:0000256" key="9">
    <source>
        <dbReference type="ARBA" id="ARBA00049229"/>
    </source>
</evidence>
<comment type="function">
    <text evidence="1">Acts on leucine, isoleucine and valine.</text>
</comment>
<organism evidence="10 11">
    <name type="scientific">Salinicola lusitanus</name>
    <dbReference type="NCBI Taxonomy" id="1949085"/>
    <lineage>
        <taxon>Bacteria</taxon>
        <taxon>Pseudomonadati</taxon>
        <taxon>Pseudomonadota</taxon>
        <taxon>Gammaproteobacteria</taxon>
        <taxon>Oceanospirillales</taxon>
        <taxon>Halomonadaceae</taxon>
        <taxon>Salinicola</taxon>
    </lineage>
</organism>
<sequence>MDEMTQRTVYVNGDYVAERDATVSIFDRGFLLADGVYEVSSVLGGKLVDFPGHMGRLKRSAAALEIALPWDEETLLAIHRELIRRNALDEGMVYLQLTRGSAGDRDFHYPDADTQPTLVLFTQAKSLVDARSGREGIRVATQPDWRWARRDIKTVQLLYPAMAKMAAKAAGADDAWLVEDGMVTEGASNNVWMLTHDATLVTRELSSAILPGITRAAVMTLAETLALQLEERAFSVEEAQQARECFVTSASSFVTPVIAIDGVPVGDGRPGEVARRLRAAYIEESRRRAL</sequence>
<evidence type="ECO:0000256" key="2">
    <source>
        <dbReference type="ARBA" id="ARBA00004824"/>
    </source>
</evidence>
<evidence type="ECO:0000313" key="11">
    <source>
        <dbReference type="Proteomes" id="UP001453229"/>
    </source>
</evidence>
<keyword evidence="10" id="KW-0032">Aminotransferase</keyword>
<comment type="pathway">
    <text evidence="4">Amino-acid biosynthesis; L-leucine biosynthesis; L-leucine from 3-methyl-2-oxobutanoate: step 4/4.</text>
</comment>
<reference evidence="10 11" key="1">
    <citation type="submission" date="2024-04" db="EMBL/GenBank/DDBJ databases">
        <title>Salinicola lusitanus LLJ914,a marine bacterium isolated from the Okinawa Trough.</title>
        <authorList>
            <person name="Li J."/>
        </authorList>
    </citation>
    <scope>NUCLEOTIDE SEQUENCE [LARGE SCALE GENOMIC DNA]</scope>
    <source>
        <strain evidence="10 11">LLJ914</strain>
    </source>
</reference>
<dbReference type="PANTHER" id="PTHR42743">
    <property type="entry name" value="AMINO-ACID AMINOTRANSFERASE"/>
    <property type="match status" value="1"/>
</dbReference>
<dbReference type="EC" id="2.6.1.42" evidence="6"/>
<accession>A0ABZ3CPQ7</accession>
<dbReference type="InterPro" id="IPR043131">
    <property type="entry name" value="BCAT-like_N"/>
</dbReference>
<comment type="similarity">
    <text evidence="5">Belongs to the class-IV pyridoxal-phosphate-dependent aminotransferase family.</text>
</comment>
<dbReference type="InterPro" id="IPR050571">
    <property type="entry name" value="Class-IV_PLP-Dep_Aminotrnsfr"/>
</dbReference>
<evidence type="ECO:0000256" key="1">
    <source>
        <dbReference type="ARBA" id="ARBA00003109"/>
    </source>
</evidence>
<dbReference type="EMBL" id="CP151919">
    <property type="protein sequence ID" value="XAD53127.1"/>
    <property type="molecule type" value="Genomic_DNA"/>
</dbReference>
<evidence type="ECO:0000313" key="10">
    <source>
        <dbReference type="EMBL" id="XAD53127.1"/>
    </source>
</evidence>
<dbReference type="Gene3D" id="3.20.10.10">
    <property type="entry name" value="D-amino Acid Aminotransferase, subunit A, domain 2"/>
    <property type="match status" value="1"/>
</dbReference>
<evidence type="ECO:0000256" key="5">
    <source>
        <dbReference type="ARBA" id="ARBA00009320"/>
    </source>
</evidence>
<dbReference type="Pfam" id="PF01063">
    <property type="entry name" value="Aminotran_4"/>
    <property type="match status" value="1"/>
</dbReference>
<dbReference type="Gene3D" id="3.30.470.10">
    <property type="match status" value="1"/>
</dbReference>
<keyword evidence="11" id="KW-1185">Reference proteome</keyword>
<comment type="pathway">
    <text evidence="3">Amino-acid biosynthesis; L-valine biosynthesis; L-valine from pyruvate: step 4/4.</text>
</comment>
<gene>
    <name evidence="10" type="ORF">AAGT95_14915</name>
</gene>
<evidence type="ECO:0000256" key="8">
    <source>
        <dbReference type="ARBA" id="ARBA00048798"/>
    </source>
</evidence>
<dbReference type="Proteomes" id="UP001453229">
    <property type="component" value="Chromosome"/>
</dbReference>
<evidence type="ECO:0000256" key="6">
    <source>
        <dbReference type="ARBA" id="ARBA00013053"/>
    </source>
</evidence>
<dbReference type="InterPro" id="IPR001544">
    <property type="entry name" value="Aminotrans_IV"/>
</dbReference>
<protein>
    <recommendedName>
        <fullName evidence="6">branched-chain-amino-acid transaminase</fullName>
        <ecNumber evidence="6">2.6.1.42</ecNumber>
    </recommendedName>
</protein>
<dbReference type="NCBIfam" id="NF005209">
    <property type="entry name" value="PRK06680.1"/>
    <property type="match status" value="1"/>
</dbReference>
<dbReference type="SUPFAM" id="SSF56752">
    <property type="entry name" value="D-aminoacid aminotransferase-like PLP-dependent enzymes"/>
    <property type="match status" value="1"/>
</dbReference>
<comment type="pathway">
    <text evidence="2">Amino-acid biosynthesis; L-isoleucine biosynthesis; L-isoleucine from 2-oxobutanoate: step 4/4.</text>
</comment>